<comment type="caution">
    <text evidence="2">The sequence shown here is derived from an EMBL/GenBank/DDBJ whole genome shotgun (WGS) entry which is preliminary data.</text>
</comment>
<dbReference type="Gene3D" id="3.40.50.1010">
    <property type="entry name" value="5'-nuclease"/>
    <property type="match status" value="1"/>
</dbReference>
<dbReference type="PANTHER" id="PTHR34610">
    <property type="entry name" value="SSL7007 PROTEIN"/>
    <property type="match status" value="1"/>
</dbReference>
<keyword evidence="3" id="KW-1185">Reference proteome</keyword>
<name>A0A841HPY5_9GAMM</name>
<feature type="domain" description="PIN" evidence="1">
    <location>
        <begin position="6"/>
        <end position="129"/>
    </location>
</feature>
<dbReference type="InterPro" id="IPR029060">
    <property type="entry name" value="PIN-like_dom_sf"/>
</dbReference>
<dbReference type="RefSeq" id="WP_184332829.1">
    <property type="nucleotide sequence ID" value="NZ_JACHHZ010000003.1"/>
</dbReference>
<dbReference type="Proteomes" id="UP000588068">
    <property type="component" value="Unassembled WGS sequence"/>
</dbReference>
<proteinExistence type="predicted"/>
<dbReference type="InterPro" id="IPR002716">
    <property type="entry name" value="PIN_dom"/>
</dbReference>
<dbReference type="SMART" id="SM00670">
    <property type="entry name" value="PINc"/>
    <property type="match status" value="1"/>
</dbReference>
<evidence type="ECO:0000313" key="2">
    <source>
        <dbReference type="EMBL" id="MBB6093975.1"/>
    </source>
</evidence>
<dbReference type="InterPro" id="IPR002850">
    <property type="entry name" value="PIN_toxin-like"/>
</dbReference>
<dbReference type="EMBL" id="JACHHZ010000003">
    <property type="protein sequence ID" value="MBB6093975.1"/>
    <property type="molecule type" value="Genomic_DNA"/>
</dbReference>
<sequence length="164" mass="18515">MNAILPRLVLDTNVVLDCLVFRDPATRDLMTAIEARQVQVIVHQLAIDELERVLTYSQFRLAADAQRLVLDRYLAAATQMEMPTGFSREALLLPPGFPPCRDTDDEPFLALAYHARADGLVTKDKAVLKLRRKAMKFGVRILASYEHFDTPAPPPGNRPPHLRR</sequence>
<reference evidence="2 3" key="1">
    <citation type="submission" date="2020-08" db="EMBL/GenBank/DDBJ databases">
        <title>Genomic Encyclopedia of Type Strains, Phase IV (KMG-IV): sequencing the most valuable type-strain genomes for metagenomic binning, comparative biology and taxonomic classification.</title>
        <authorList>
            <person name="Goeker M."/>
        </authorList>
    </citation>
    <scope>NUCLEOTIDE SEQUENCE [LARGE SCALE GENOMIC DNA]</scope>
    <source>
        <strain evidence="2 3">DSM 26723</strain>
    </source>
</reference>
<dbReference type="Pfam" id="PF13470">
    <property type="entry name" value="PIN_3"/>
    <property type="match status" value="1"/>
</dbReference>
<dbReference type="AlphaFoldDB" id="A0A841HPY5"/>
<dbReference type="NCBIfam" id="TIGR00305">
    <property type="entry name" value="putative toxin-antitoxin system toxin component, PIN family"/>
    <property type="match status" value="1"/>
</dbReference>
<dbReference type="PANTHER" id="PTHR34610:SF3">
    <property type="entry name" value="SSL7007 PROTEIN"/>
    <property type="match status" value="1"/>
</dbReference>
<accession>A0A841HPY5</accession>
<evidence type="ECO:0000259" key="1">
    <source>
        <dbReference type="SMART" id="SM00670"/>
    </source>
</evidence>
<protein>
    <submittedName>
        <fullName evidence="2">Putative PIN family toxin of toxin-antitoxin system</fullName>
    </submittedName>
</protein>
<organism evidence="2 3">
    <name type="scientific">Povalibacter uvarum</name>
    <dbReference type="NCBI Taxonomy" id="732238"/>
    <lineage>
        <taxon>Bacteria</taxon>
        <taxon>Pseudomonadati</taxon>
        <taxon>Pseudomonadota</taxon>
        <taxon>Gammaproteobacteria</taxon>
        <taxon>Steroidobacterales</taxon>
        <taxon>Steroidobacteraceae</taxon>
        <taxon>Povalibacter</taxon>
    </lineage>
</organism>
<evidence type="ECO:0000313" key="3">
    <source>
        <dbReference type="Proteomes" id="UP000588068"/>
    </source>
</evidence>
<dbReference type="SUPFAM" id="SSF88723">
    <property type="entry name" value="PIN domain-like"/>
    <property type="match status" value="1"/>
</dbReference>
<gene>
    <name evidence="2" type="ORF">HNQ60_002856</name>
</gene>